<dbReference type="EMBL" id="JBHRVU010000007">
    <property type="protein sequence ID" value="MFC3444489.1"/>
    <property type="molecule type" value="Genomic_DNA"/>
</dbReference>
<name>A0ABV7NPZ6_9SPHN</name>
<evidence type="ECO:0000313" key="1">
    <source>
        <dbReference type="EMBL" id="MFC3444489.1"/>
    </source>
</evidence>
<reference evidence="2" key="1">
    <citation type="journal article" date="2019" name="Int. J. Syst. Evol. Microbiol.">
        <title>The Global Catalogue of Microorganisms (GCM) 10K type strain sequencing project: providing services to taxonomists for standard genome sequencing and annotation.</title>
        <authorList>
            <consortium name="The Broad Institute Genomics Platform"/>
            <consortium name="The Broad Institute Genome Sequencing Center for Infectious Disease"/>
            <person name="Wu L."/>
            <person name="Ma J."/>
        </authorList>
    </citation>
    <scope>NUCLEOTIDE SEQUENCE [LARGE SCALE GENOMIC DNA]</scope>
    <source>
        <strain evidence="2">CCM 7491</strain>
    </source>
</reference>
<evidence type="ECO:0000313" key="2">
    <source>
        <dbReference type="Proteomes" id="UP001595681"/>
    </source>
</evidence>
<sequence>MSISTVTTEAGGSLTQFAPFTTIPVTNPFIPNDLRTLLASRADPSARSAGARAMSASATKDGTKITGVQQYLGGLKGTIGGSWKFRRLRFL</sequence>
<proteinExistence type="predicted"/>
<gene>
    <name evidence="1" type="ORF">ACFOKF_25465</name>
</gene>
<keyword evidence="2" id="KW-1185">Reference proteome</keyword>
<dbReference type="RefSeq" id="WP_380799389.1">
    <property type="nucleotide sequence ID" value="NZ_JBHRVU010000007.1"/>
</dbReference>
<dbReference type="Proteomes" id="UP001595681">
    <property type="component" value="Unassembled WGS sequence"/>
</dbReference>
<accession>A0ABV7NPZ6</accession>
<organism evidence="1 2">
    <name type="scientific">Sphingobium rhizovicinum</name>
    <dbReference type="NCBI Taxonomy" id="432308"/>
    <lineage>
        <taxon>Bacteria</taxon>
        <taxon>Pseudomonadati</taxon>
        <taxon>Pseudomonadota</taxon>
        <taxon>Alphaproteobacteria</taxon>
        <taxon>Sphingomonadales</taxon>
        <taxon>Sphingomonadaceae</taxon>
        <taxon>Sphingobium</taxon>
    </lineage>
</organism>
<comment type="caution">
    <text evidence="1">The sequence shown here is derived from an EMBL/GenBank/DDBJ whole genome shotgun (WGS) entry which is preliminary data.</text>
</comment>
<protein>
    <submittedName>
        <fullName evidence="1">Uncharacterized protein</fullName>
    </submittedName>
</protein>